<keyword evidence="12" id="KW-1185">Reference proteome</keyword>
<dbReference type="InterPro" id="IPR011701">
    <property type="entry name" value="MFS"/>
</dbReference>
<dbReference type="NCBIfam" id="TIGR00711">
    <property type="entry name" value="efflux_EmrB"/>
    <property type="match status" value="1"/>
</dbReference>
<comment type="caution">
    <text evidence="11">The sequence shown here is derived from an EMBL/GenBank/DDBJ whole genome shotgun (WGS) entry which is preliminary data.</text>
</comment>
<dbReference type="Gene3D" id="1.20.1720.10">
    <property type="entry name" value="Multidrug resistance protein D"/>
    <property type="match status" value="1"/>
</dbReference>
<comment type="similarity">
    <text evidence="2">Belongs to the major facilitator superfamily. EmrB family.</text>
</comment>
<feature type="transmembrane region" description="Helical" evidence="9">
    <location>
        <begin position="319"/>
        <end position="338"/>
    </location>
</feature>
<evidence type="ECO:0000256" key="4">
    <source>
        <dbReference type="ARBA" id="ARBA00022475"/>
    </source>
</evidence>
<protein>
    <submittedName>
        <fullName evidence="11">DHA2 family methylenomycin A resistance protein-like MFS transporter</fullName>
    </submittedName>
</protein>
<reference evidence="11 12" key="1">
    <citation type="submission" date="2020-07" db="EMBL/GenBank/DDBJ databases">
        <title>Genomic Encyclopedia of Type Strains, Phase IV (KMG-V): Genome sequencing to study the core and pangenomes of soil and plant-associated prokaryotes.</title>
        <authorList>
            <person name="Whitman W."/>
        </authorList>
    </citation>
    <scope>NUCLEOTIDE SEQUENCE [LARGE SCALE GENOMIC DNA]</scope>
    <source>
        <strain evidence="11 12">AN3</strain>
    </source>
</reference>
<dbReference type="PROSITE" id="PS50850">
    <property type="entry name" value="MFS"/>
    <property type="match status" value="1"/>
</dbReference>
<feature type="transmembrane region" description="Helical" evidence="9">
    <location>
        <begin position="424"/>
        <end position="442"/>
    </location>
</feature>
<feature type="transmembrane region" description="Helical" evidence="9">
    <location>
        <begin position="188"/>
        <end position="207"/>
    </location>
</feature>
<evidence type="ECO:0000256" key="6">
    <source>
        <dbReference type="ARBA" id="ARBA00022989"/>
    </source>
</evidence>
<feature type="transmembrane region" description="Helical" evidence="9">
    <location>
        <begin position="219"/>
        <end position="237"/>
    </location>
</feature>
<evidence type="ECO:0000256" key="2">
    <source>
        <dbReference type="ARBA" id="ARBA00008537"/>
    </source>
</evidence>
<dbReference type="GO" id="GO:0005886">
    <property type="term" value="C:plasma membrane"/>
    <property type="evidence" value="ECO:0007669"/>
    <property type="project" value="UniProtKB-SubCell"/>
</dbReference>
<dbReference type="PANTHER" id="PTHR42718">
    <property type="entry name" value="MAJOR FACILITATOR SUPERFAMILY MULTIDRUG TRANSPORTER MFSC"/>
    <property type="match status" value="1"/>
</dbReference>
<feature type="transmembrane region" description="Helical" evidence="9">
    <location>
        <begin position="243"/>
        <end position="265"/>
    </location>
</feature>
<feature type="transmembrane region" description="Helical" evidence="9">
    <location>
        <begin position="350"/>
        <end position="372"/>
    </location>
</feature>
<evidence type="ECO:0000259" key="10">
    <source>
        <dbReference type="PROSITE" id="PS50850"/>
    </source>
</evidence>
<dbReference type="InterPro" id="IPR004638">
    <property type="entry name" value="EmrB-like"/>
</dbReference>
<keyword evidence="6 9" id="KW-1133">Transmembrane helix</keyword>
<gene>
    <name evidence="11" type="ORF">FHW16_002853</name>
</gene>
<keyword evidence="5 9" id="KW-0812">Transmembrane</keyword>
<evidence type="ECO:0000256" key="5">
    <source>
        <dbReference type="ARBA" id="ARBA00022692"/>
    </source>
</evidence>
<dbReference type="InterPro" id="IPR036259">
    <property type="entry name" value="MFS_trans_sf"/>
</dbReference>
<dbReference type="GO" id="GO:0022857">
    <property type="term" value="F:transmembrane transporter activity"/>
    <property type="evidence" value="ECO:0007669"/>
    <property type="project" value="InterPro"/>
</dbReference>
<feature type="transmembrane region" description="Helical" evidence="9">
    <location>
        <begin position="448"/>
        <end position="467"/>
    </location>
</feature>
<dbReference type="EMBL" id="JACGXN010000003">
    <property type="protein sequence ID" value="MBA8879135.1"/>
    <property type="molecule type" value="Genomic_DNA"/>
</dbReference>
<feature type="transmembrane region" description="Helical" evidence="9">
    <location>
        <begin position="69"/>
        <end position="88"/>
    </location>
</feature>
<comment type="subcellular location">
    <subcellularLocation>
        <location evidence="1">Cell membrane</location>
        <topology evidence="1">Multi-pass membrane protein</topology>
    </subcellularLocation>
</comment>
<feature type="transmembrane region" description="Helical" evidence="9">
    <location>
        <begin position="159"/>
        <end position="182"/>
    </location>
</feature>
<organism evidence="11 12">
    <name type="scientific">Phyllobacterium myrsinacearum</name>
    <dbReference type="NCBI Taxonomy" id="28101"/>
    <lineage>
        <taxon>Bacteria</taxon>
        <taxon>Pseudomonadati</taxon>
        <taxon>Pseudomonadota</taxon>
        <taxon>Alphaproteobacteria</taxon>
        <taxon>Hyphomicrobiales</taxon>
        <taxon>Phyllobacteriaceae</taxon>
        <taxon>Phyllobacterium</taxon>
    </lineage>
</organism>
<keyword evidence="4" id="KW-1003">Cell membrane</keyword>
<keyword evidence="3" id="KW-0813">Transport</keyword>
<dbReference type="Pfam" id="PF07690">
    <property type="entry name" value="MFS_1"/>
    <property type="match status" value="1"/>
</dbReference>
<dbReference type="AlphaFoldDB" id="A0A839ELP7"/>
<proteinExistence type="inferred from homology"/>
<feature type="transmembrane region" description="Helical" evidence="9">
    <location>
        <begin position="378"/>
        <end position="403"/>
    </location>
</feature>
<dbReference type="SUPFAM" id="SSF103473">
    <property type="entry name" value="MFS general substrate transporter"/>
    <property type="match status" value="1"/>
</dbReference>
<evidence type="ECO:0000313" key="11">
    <source>
        <dbReference type="EMBL" id="MBA8879135.1"/>
    </source>
</evidence>
<evidence type="ECO:0000313" key="12">
    <source>
        <dbReference type="Proteomes" id="UP000549052"/>
    </source>
</evidence>
<sequence>MVQLSIDEGERASSAPQCGPEQGGYSGRAAPLVALSLGVALVQLDVSIVNVGLDQMRGLMHDGVTGLQWVVNGYTLAFASLLLTGGALGDRFGARRIYLLGMGLFTLASLACGIASTGSFVIASRVLQGLGAAMLMPCSLALLVHAYPDERERAKAIGIWGSAGGLAMVAGPVMGGILISFFGWRSIFLINLPIGGIAVWLTMRYAVETQERHNRGIDLAGQILAVVALAALTGAIIESGPLGLGHPAVITAICVFSIASISFVAVEMRMQTPMLPLGLFCSPIFSGAAFIGFVLNSGFYGTLFLLSLYFQDSLKMSPLVAGLAFLPMMGLIALTNIVSGRIAVRWGNRLPITLGLGLTTMGFVGLATRLSIEADYRSIWWALPLIGLGTALTVPPMIGALLATVEKKHAGIASGVLNALRQTGGAIGVAVFGVLGAGAASIDGMRQAMLVAAVATLLAMFVALLCIRPSRN</sequence>
<evidence type="ECO:0000256" key="8">
    <source>
        <dbReference type="SAM" id="MobiDB-lite"/>
    </source>
</evidence>
<dbReference type="CDD" id="cd17321">
    <property type="entry name" value="MFS_MMR_MDR_like"/>
    <property type="match status" value="1"/>
</dbReference>
<feature type="transmembrane region" description="Helical" evidence="9">
    <location>
        <begin position="129"/>
        <end position="147"/>
    </location>
</feature>
<dbReference type="RefSeq" id="WP_182549790.1">
    <property type="nucleotide sequence ID" value="NZ_JACGXN010000003.1"/>
</dbReference>
<evidence type="ECO:0000256" key="7">
    <source>
        <dbReference type="ARBA" id="ARBA00023136"/>
    </source>
</evidence>
<feature type="domain" description="Major facilitator superfamily (MFS) profile" evidence="10">
    <location>
        <begin position="31"/>
        <end position="471"/>
    </location>
</feature>
<evidence type="ECO:0000256" key="9">
    <source>
        <dbReference type="SAM" id="Phobius"/>
    </source>
</evidence>
<dbReference type="PANTHER" id="PTHR42718:SF9">
    <property type="entry name" value="MAJOR FACILITATOR SUPERFAMILY MULTIDRUG TRANSPORTER MFSC"/>
    <property type="match status" value="1"/>
</dbReference>
<feature type="transmembrane region" description="Helical" evidence="9">
    <location>
        <begin position="97"/>
        <end position="123"/>
    </location>
</feature>
<evidence type="ECO:0000256" key="1">
    <source>
        <dbReference type="ARBA" id="ARBA00004651"/>
    </source>
</evidence>
<dbReference type="Gene3D" id="1.20.1250.20">
    <property type="entry name" value="MFS general substrate transporter like domains"/>
    <property type="match status" value="1"/>
</dbReference>
<evidence type="ECO:0000256" key="3">
    <source>
        <dbReference type="ARBA" id="ARBA00022448"/>
    </source>
</evidence>
<accession>A0A839ELP7</accession>
<feature type="transmembrane region" description="Helical" evidence="9">
    <location>
        <begin position="277"/>
        <end position="299"/>
    </location>
</feature>
<name>A0A839ELP7_9HYPH</name>
<dbReference type="Proteomes" id="UP000549052">
    <property type="component" value="Unassembled WGS sequence"/>
</dbReference>
<feature type="region of interest" description="Disordered" evidence="8">
    <location>
        <begin position="1"/>
        <end position="23"/>
    </location>
</feature>
<keyword evidence="7 9" id="KW-0472">Membrane</keyword>
<dbReference type="InterPro" id="IPR020846">
    <property type="entry name" value="MFS_dom"/>
</dbReference>